<gene>
    <name evidence="1" type="ORF">MRB53_035487</name>
</gene>
<proteinExistence type="predicted"/>
<dbReference type="Proteomes" id="UP001234297">
    <property type="component" value="Chromosome 12"/>
</dbReference>
<organism evidence="1 2">
    <name type="scientific">Persea americana</name>
    <name type="common">Avocado</name>
    <dbReference type="NCBI Taxonomy" id="3435"/>
    <lineage>
        <taxon>Eukaryota</taxon>
        <taxon>Viridiplantae</taxon>
        <taxon>Streptophyta</taxon>
        <taxon>Embryophyta</taxon>
        <taxon>Tracheophyta</taxon>
        <taxon>Spermatophyta</taxon>
        <taxon>Magnoliopsida</taxon>
        <taxon>Magnoliidae</taxon>
        <taxon>Laurales</taxon>
        <taxon>Lauraceae</taxon>
        <taxon>Persea</taxon>
    </lineage>
</organism>
<evidence type="ECO:0000313" key="2">
    <source>
        <dbReference type="Proteomes" id="UP001234297"/>
    </source>
</evidence>
<comment type="caution">
    <text evidence="1">The sequence shown here is derived from an EMBL/GenBank/DDBJ whole genome shotgun (WGS) entry which is preliminary data.</text>
</comment>
<evidence type="ECO:0000313" key="1">
    <source>
        <dbReference type="EMBL" id="KAJ8616115.1"/>
    </source>
</evidence>
<accession>A0ACC2K4U0</accession>
<sequence>MAELLLSPLLKVVFEKLVSLITEEHRLQRGVHKEMERLRSTVTTIQAVLEDPEEQQVKDKAVKHWLGELKDADDILDEFMTEALRREIESEDHQMMNKLDMDLLQRRLQEKLGCKKFLLVLDDMWKENRQEWDRLKHYLRGARGSKIIVTTRSKKVVLIMGTLPPHELAGLSEEDCWSLFKKRAFTPGEEDKHPNLIVHGKEIVKKCGGLPLAAKTLGSLMFFQREETEWIFLKDSGVWNLHDQENDLLPVLRLSYYHLPPHLKQCFAYCSLFPKDYEFQKDNLIQLWMAEGLIQPSKDCRQMEDIGKEYFNNLLWRSFFQDAKRDQYGNITQCKIHDLMHDLALDLAGDECFMVKLDKAVSISKRSCRLSLMPDMKNQIIPDPINKAKKLRTLHLVEHYINFELPCNIFFHLTRLHVLELTPMVCTEEMLVSIAKLKHLRYLNLPHCALHKMPESISTLVNLQTLKFSDCPNLHELPKDMRKMVSLRHIEFSSCGSLIEEPWRFRWFTEMPVQIGKLKCLQTLLLFIVGTRVGRRITESKDLNLGGELFIKKLKNVKDANDAKEVNLK</sequence>
<protein>
    <submittedName>
        <fullName evidence="1">Uncharacterized protein</fullName>
    </submittedName>
</protein>
<reference evidence="1 2" key="1">
    <citation type="journal article" date="2022" name="Hortic Res">
        <title>A haplotype resolved chromosomal level avocado genome allows analysis of novel avocado genes.</title>
        <authorList>
            <person name="Nath O."/>
            <person name="Fletcher S.J."/>
            <person name="Hayward A."/>
            <person name="Shaw L.M."/>
            <person name="Masouleh A.K."/>
            <person name="Furtado A."/>
            <person name="Henry R.J."/>
            <person name="Mitter N."/>
        </authorList>
    </citation>
    <scope>NUCLEOTIDE SEQUENCE [LARGE SCALE GENOMIC DNA]</scope>
    <source>
        <strain evidence="2">cv. Hass</strain>
    </source>
</reference>
<dbReference type="EMBL" id="CM056820">
    <property type="protein sequence ID" value="KAJ8616115.1"/>
    <property type="molecule type" value="Genomic_DNA"/>
</dbReference>
<keyword evidence="2" id="KW-1185">Reference proteome</keyword>
<name>A0ACC2K4U0_PERAE</name>